<evidence type="ECO:0000256" key="3">
    <source>
        <dbReference type="ARBA" id="ARBA00022801"/>
    </source>
</evidence>
<protein>
    <recommendedName>
        <fullName evidence="2">alpha-L-rhamnosidase</fullName>
        <ecNumber evidence="2">3.2.1.40</ecNumber>
    </recommendedName>
</protein>
<dbReference type="PANTHER" id="PTHR33307:SF6">
    <property type="entry name" value="ALPHA-RHAMNOSIDASE (EUROFUNG)-RELATED"/>
    <property type="match status" value="1"/>
</dbReference>
<dbReference type="InterPro" id="IPR035396">
    <property type="entry name" value="Bac_rhamnosid6H"/>
</dbReference>
<evidence type="ECO:0000259" key="6">
    <source>
        <dbReference type="Pfam" id="PF08531"/>
    </source>
</evidence>
<dbReference type="InterPro" id="IPR013737">
    <property type="entry name" value="Bac_rhamnosid_N"/>
</dbReference>
<dbReference type="Pfam" id="PF08531">
    <property type="entry name" value="Bac_rhamnosid_N"/>
    <property type="match status" value="1"/>
</dbReference>
<dbReference type="AlphaFoldDB" id="A0A2U1TB63"/>
<dbReference type="Proteomes" id="UP000244962">
    <property type="component" value="Unassembled WGS sequence"/>
</dbReference>
<name>A0A2U1TB63_9MICO</name>
<dbReference type="EC" id="3.2.1.40" evidence="2"/>
<dbReference type="GO" id="GO:0030596">
    <property type="term" value="F:alpha-L-rhamnosidase activity"/>
    <property type="evidence" value="ECO:0007669"/>
    <property type="project" value="UniProtKB-EC"/>
</dbReference>
<feature type="domain" description="Alpha-L-rhamnosidase C-terminal" evidence="8">
    <location>
        <begin position="777"/>
        <end position="850"/>
    </location>
</feature>
<dbReference type="RefSeq" id="WP_108963195.1">
    <property type="nucleotide sequence ID" value="NZ_QEFB01000013.1"/>
</dbReference>
<dbReference type="PIRSF" id="PIRSF010631">
    <property type="entry name" value="A-rhamnsds"/>
    <property type="match status" value="1"/>
</dbReference>
<organism evidence="9 10">
    <name type="scientific">Mycetocola zhujimingii</name>
    <dbReference type="NCBI Taxonomy" id="2079792"/>
    <lineage>
        <taxon>Bacteria</taxon>
        <taxon>Bacillati</taxon>
        <taxon>Actinomycetota</taxon>
        <taxon>Actinomycetes</taxon>
        <taxon>Micrococcales</taxon>
        <taxon>Microbacteriaceae</taxon>
        <taxon>Mycetocola</taxon>
    </lineage>
</organism>
<evidence type="ECO:0000256" key="4">
    <source>
        <dbReference type="SAM" id="MobiDB-lite"/>
    </source>
</evidence>
<evidence type="ECO:0000259" key="5">
    <source>
        <dbReference type="Pfam" id="PF05592"/>
    </source>
</evidence>
<comment type="caution">
    <text evidence="9">The sequence shown here is derived from an EMBL/GenBank/DDBJ whole genome shotgun (WGS) entry which is preliminary data.</text>
</comment>
<evidence type="ECO:0000313" key="10">
    <source>
        <dbReference type="Proteomes" id="UP000244962"/>
    </source>
</evidence>
<dbReference type="Gene3D" id="2.60.420.10">
    <property type="entry name" value="Maltose phosphorylase, domain 3"/>
    <property type="match status" value="1"/>
</dbReference>
<gene>
    <name evidence="9" type="ORF">DF223_10900</name>
</gene>
<evidence type="ECO:0000256" key="1">
    <source>
        <dbReference type="ARBA" id="ARBA00001445"/>
    </source>
</evidence>
<evidence type="ECO:0000259" key="8">
    <source>
        <dbReference type="Pfam" id="PF17390"/>
    </source>
</evidence>
<reference evidence="10" key="1">
    <citation type="submission" date="2018-04" db="EMBL/GenBank/DDBJ databases">
        <authorList>
            <person name="Liu S."/>
            <person name="Wang Z."/>
            <person name="Li J."/>
        </authorList>
    </citation>
    <scope>NUCLEOTIDE SEQUENCE [LARGE SCALE GENOMIC DNA]</scope>
    <source>
        <strain evidence="10">622</strain>
    </source>
</reference>
<keyword evidence="3" id="KW-0378">Hydrolase</keyword>
<evidence type="ECO:0000313" key="9">
    <source>
        <dbReference type="EMBL" id="PWC06129.1"/>
    </source>
</evidence>
<proteinExistence type="predicted"/>
<dbReference type="InterPro" id="IPR035398">
    <property type="entry name" value="Bac_rhamnosid_C"/>
</dbReference>
<feature type="domain" description="Bacterial alpha-L-rhamnosidase N-terminal" evidence="6">
    <location>
        <begin position="143"/>
        <end position="312"/>
    </location>
</feature>
<dbReference type="InterPro" id="IPR013783">
    <property type="entry name" value="Ig-like_fold"/>
</dbReference>
<dbReference type="GO" id="GO:0005975">
    <property type="term" value="P:carbohydrate metabolic process"/>
    <property type="evidence" value="ECO:0007669"/>
    <property type="project" value="InterPro"/>
</dbReference>
<dbReference type="Gene3D" id="1.50.10.10">
    <property type="match status" value="1"/>
</dbReference>
<dbReference type="Pfam" id="PF25788">
    <property type="entry name" value="Ig_Rha78A_N"/>
    <property type="match status" value="1"/>
</dbReference>
<dbReference type="InterPro" id="IPR012341">
    <property type="entry name" value="6hp_glycosidase-like_sf"/>
</dbReference>
<dbReference type="EMBL" id="QEFB01000013">
    <property type="protein sequence ID" value="PWC06129.1"/>
    <property type="molecule type" value="Genomic_DNA"/>
</dbReference>
<evidence type="ECO:0000256" key="2">
    <source>
        <dbReference type="ARBA" id="ARBA00012652"/>
    </source>
</evidence>
<dbReference type="PANTHER" id="PTHR33307">
    <property type="entry name" value="ALPHA-RHAMNOSIDASE (EUROFUNG)"/>
    <property type="match status" value="1"/>
</dbReference>
<dbReference type="Gene3D" id="2.60.120.260">
    <property type="entry name" value="Galactose-binding domain-like"/>
    <property type="match status" value="2"/>
</dbReference>
<accession>A0A2U1TB63</accession>
<feature type="compositionally biased region" description="Basic and acidic residues" evidence="4">
    <location>
        <begin position="864"/>
        <end position="875"/>
    </location>
</feature>
<dbReference type="InterPro" id="IPR008928">
    <property type="entry name" value="6-hairpin_glycosidase_sf"/>
</dbReference>
<dbReference type="InterPro" id="IPR008902">
    <property type="entry name" value="Rhamnosid_concanavalin"/>
</dbReference>
<sequence length="892" mass="97964">MTAQISRTIRFEHLRDALGIGTPSPRLSWQTQAEAGWTQAAYEVEVERAGQVELSGRIESPEQVLVPWPTHPLNSRERASLRVRVFGADGSASDWSSPSEVEAGLLNASDWTARPVSAAWDEDSDSDRRPPLVRSEFSVTAPIARARLYVSAHGLHETEINGRRVGDDILSPGWTVYGSRLRYYTHDVTDLVHAGQNAIGAYLADGWYRGRIGFNGGARNLYGEDLSFIAQLEIDRVDGTRQTIVTDAGWKASFGPLLFSGLYDGEHYDATQEQSGWSQPEFDDVGWTRVAVGERDPGTLVAPEGPPVRCTEVVPPVSVARTADGRYLLDFGQNLVGRLSVRADGPNGTTIRLRHAEVMQDGELYTRPLRQAAATDVLVLNGEGPREWEPRFTIHGFRYAEISGWPGELKGDDVVARVYHSDMERTGWFETSDPLVNRLHDNVLWSMRGNFVDIPTDCPQRDERLGWTGDLQVFAPTASFLYDVSGMLSSWLKDVAVEQLEDGTVPWYVPVIPGGDHWTPIQPGAVWGDVAVLTPWTLFERFGDTQILENQYHSAKAWVELIDRLAGPDHLWNEGFQLGDWLDPAAPPHDPADALTDRHLVATAYFAHSSQRLSQIADVLGRGNDADRFRALADDIREAFIAAYVEPSGRMSSDAQTAYALAISFGLLPTDERKQVAHHRLAELVSEAGNRIATGFAGTPVISDALTIAGETETAYSLLLERECPSWLYTVLQGGTTIWERWDSLLPDGSVNPGEMTSFNHYALGAVADWMHRVVGGLSAVEPGYRRARIQPQPGGGLTSASARHLTPYGELSSAWVIDEGTFTLNLTVPTGTSAEVALPDGTERLVSSGSHRFSCASIAPRPGDSRLPPRDRSAENGSVEPRMPTVARPFS</sequence>
<dbReference type="InterPro" id="IPR016007">
    <property type="entry name" value="Alpha_rhamnosid"/>
</dbReference>
<dbReference type="Gene3D" id="2.60.40.10">
    <property type="entry name" value="Immunoglobulins"/>
    <property type="match status" value="1"/>
</dbReference>
<dbReference type="Pfam" id="PF05592">
    <property type="entry name" value="Bac_rhamnosid"/>
    <property type="match status" value="1"/>
</dbReference>
<comment type="catalytic activity">
    <reaction evidence="1">
        <text>Hydrolysis of terminal non-reducing alpha-L-rhamnose residues in alpha-L-rhamnosides.</text>
        <dbReference type="EC" id="3.2.1.40"/>
    </reaction>
</comment>
<dbReference type="Pfam" id="PF17389">
    <property type="entry name" value="Bac_rhamnosid6H"/>
    <property type="match status" value="1"/>
</dbReference>
<feature type="domain" description="Alpha-L-rhamnosidase six-hairpin glycosidase" evidence="7">
    <location>
        <begin position="424"/>
        <end position="775"/>
    </location>
</feature>
<keyword evidence="10" id="KW-1185">Reference proteome</keyword>
<feature type="domain" description="Alpha-L-rhamnosidase concanavalin-like" evidence="5">
    <location>
        <begin position="321"/>
        <end position="419"/>
    </location>
</feature>
<feature type="region of interest" description="Disordered" evidence="4">
    <location>
        <begin position="856"/>
        <end position="892"/>
    </location>
</feature>
<dbReference type="SUPFAM" id="SSF48208">
    <property type="entry name" value="Six-hairpin glycosidases"/>
    <property type="match status" value="1"/>
</dbReference>
<evidence type="ECO:0000259" key="7">
    <source>
        <dbReference type="Pfam" id="PF17389"/>
    </source>
</evidence>
<dbReference type="Pfam" id="PF17390">
    <property type="entry name" value="Bac_rhamnosid_C"/>
    <property type="match status" value="1"/>
</dbReference>